<keyword evidence="3" id="KW-0547">Nucleotide-binding</keyword>
<comment type="catalytic activity">
    <reaction evidence="7 8">
        <text>tRNA(Lys) + L-lysine + ATP = L-lysyl-tRNA(Lys) + AMP + diphosphate</text>
        <dbReference type="Rhea" id="RHEA:20792"/>
        <dbReference type="Rhea" id="RHEA-COMP:9696"/>
        <dbReference type="Rhea" id="RHEA-COMP:9697"/>
        <dbReference type="ChEBI" id="CHEBI:30616"/>
        <dbReference type="ChEBI" id="CHEBI:32551"/>
        <dbReference type="ChEBI" id="CHEBI:33019"/>
        <dbReference type="ChEBI" id="CHEBI:78442"/>
        <dbReference type="ChEBI" id="CHEBI:78529"/>
        <dbReference type="ChEBI" id="CHEBI:456215"/>
        <dbReference type="EC" id="6.1.1.6"/>
    </reaction>
</comment>
<evidence type="ECO:0000256" key="1">
    <source>
        <dbReference type="ARBA" id="ARBA00013166"/>
    </source>
</evidence>
<dbReference type="GO" id="GO:0000049">
    <property type="term" value="F:tRNA binding"/>
    <property type="evidence" value="ECO:0007669"/>
    <property type="project" value="TreeGrafter"/>
</dbReference>
<sequence length="585" mass="66115">MPSAAGLRFLRPHLSKYVPDGRKAAYIRFFTATQCFVHHKSQINKIAQPIRAYGSKASRKTKEIDEDRGPIEARIKELEKGNALKYPRIQKPKHSLTLVEYQSRYGSMIAGEKRPAEAVAVCGRVTSVRVAGKTLCFVDIDQEGHTLQVVCLSQELSAFAGLSSADFQRFYRLLRRGDIISVEGVPYSTKSGEVSISASELPVILSPSLPQLPTKLEDPETRVRNRHVDMLVNKKVSETIRLRSHIIQYIRDFLIKDSFLEVQTPIVADSASGAIARPFITVATEFSEKQLTLRIAPEIWLKRLILGGMDRVFEIGPAFRNEGLDATHNAEFTTCEFYKSFSDLEDLISMTENMLSGLAKHVTDLRKWSYRNIPELDTEQFNAPFKRLEFIPEIEKRLGEKLPNLAAEDAQEKLLTIFTKHKIAPPSSLTLPRLLDKLSSIYLEPDCTAPTFIMHHPACLAPLAKSFKDPKSQQLVSARVELFIQNREIANMYEEENSPFEQRKKFLEQAKWRDEENTALLDESYLEALEWGLPPTGGFGCGIDRLCMLFSGATRISEVLAFGSLKNVVNLGREVVVRERNVDVR</sequence>
<dbReference type="PANTHER" id="PTHR42918">
    <property type="entry name" value="LYSYL-TRNA SYNTHETASE"/>
    <property type="match status" value="1"/>
</dbReference>
<protein>
    <recommendedName>
        <fullName evidence="1 8">Lysine--tRNA ligase</fullName>
        <ecNumber evidence="1 8">6.1.1.6</ecNumber>
    </recommendedName>
    <alternativeName>
        <fullName evidence="6 8">Lysyl-tRNA synthetase</fullName>
    </alternativeName>
</protein>
<evidence type="ECO:0000256" key="8">
    <source>
        <dbReference type="RuleBase" id="RU003748"/>
    </source>
</evidence>
<dbReference type="PANTHER" id="PTHR42918:SF5">
    <property type="entry name" value="LYSINE--TRNA LIGASE, MITOCHONDRIAL"/>
    <property type="match status" value="1"/>
</dbReference>
<dbReference type="Pfam" id="PF01336">
    <property type="entry name" value="tRNA_anti-codon"/>
    <property type="match status" value="1"/>
</dbReference>
<dbReference type="InterPro" id="IPR018149">
    <property type="entry name" value="Lys-tRNA-synth_II_C"/>
</dbReference>
<dbReference type="Gene3D" id="2.40.50.140">
    <property type="entry name" value="Nucleic acid-binding proteins"/>
    <property type="match status" value="1"/>
</dbReference>
<evidence type="ECO:0000259" key="9">
    <source>
        <dbReference type="PROSITE" id="PS50862"/>
    </source>
</evidence>
<reference evidence="10" key="1">
    <citation type="submission" date="2019-07" db="EMBL/GenBank/DDBJ databases">
        <title>Hyphodiscus hymeniophilus genome sequencing and assembly.</title>
        <authorList>
            <person name="Kramer G."/>
            <person name="Nodwell J."/>
        </authorList>
    </citation>
    <scope>NUCLEOTIDE SEQUENCE</scope>
    <source>
        <strain evidence="10">ATCC 34498</strain>
    </source>
</reference>
<dbReference type="InterPro" id="IPR045864">
    <property type="entry name" value="aa-tRNA-synth_II/BPL/LPL"/>
</dbReference>
<keyword evidence="4" id="KW-0067">ATP-binding</keyword>
<accession>A0A9P6VPE6</accession>
<dbReference type="SUPFAM" id="SSF55681">
    <property type="entry name" value="Class II aaRS and biotin synthetases"/>
    <property type="match status" value="1"/>
</dbReference>
<keyword evidence="11" id="KW-1185">Reference proteome</keyword>
<keyword evidence="2" id="KW-0436">Ligase</keyword>
<dbReference type="PROSITE" id="PS50862">
    <property type="entry name" value="AA_TRNA_LIGASE_II"/>
    <property type="match status" value="1"/>
</dbReference>
<organism evidence="10 11">
    <name type="scientific">Hyphodiscus hymeniophilus</name>
    <dbReference type="NCBI Taxonomy" id="353542"/>
    <lineage>
        <taxon>Eukaryota</taxon>
        <taxon>Fungi</taxon>
        <taxon>Dikarya</taxon>
        <taxon>Ascomycota</taxon>
        <taxon>Pezizomycotina</taxon>
        <taxon>Leotiomycetes</taxon>
        <taxon>Helotiales</taxon>
        <taxon>Hyphodiscaceae</taxon>
        <taxon>Hyphodiscus</taxon>
    </lineage>
</organism>
<dbReference type="OrthoDB" id="21243at2759"/>
<dbReference type="GO" id="GO:0004824">
    <property type="term" value="F:lysine-tRNA ligase activity"/>
    <property type="evidence" value="ECO:0007669"/>
    <property type="project" value="UniProtKB-EC"/>
</dbReference>
<evidence type="ECO:0000256" key="5">
    <source>
        <dbReference type="ARBA" id="ARBA00023146"/>
    </source>
</evidence>
<gene>
    <name evidence="10" type="ORF">D0Z07_2028</name>
</gene>
<dbReference type="AlphaFoldDB" id="A0A9P6VPE6"/>
<dbReference type="InterPro" id="IPR044136">
    <property type="entry name" value="Lys-tRNA-ligase_II_N"/>
</dbReference>
<dbReference type="CDD" id="cd04322">
    <property type="entry name" value="LysRS_N"/>
    <property type="match status" value="1"/>
</dbReference>
<dbReference type="InterPro" id="IPR004364">
    <property type="entry name" value="Aa-tRNA-synt_II"/>
</dbReference>
<dbReference type="Pfam" id="PF00152">
    <property type="entry name" value="tRNA-synt_2"/>
    <property type="match status" value="1"/>
</dbReference>
<dbReference type="SUPFAM" id="SSF50249">
    <property type="entry name" value="Nucleic acid-binding proteins"/>
    <property type="match status" value="1"/>
</dbReference>
<proteinExistence type="predicted"/>
<feature type="domain" description="Aminoacyl-transfer RNA synthetases class-II family profile" evidence="9">
    <location>
        <begin position="240"/>
        <end position="550"/>
    </location>
</feature>
<comment type="caution">
    <text evidence="10">The sequence shown here is derived from an EMBL/GenBank/DDBJ whole genome shotgun (WGS) entry which is preliminary data.</text>
</comment>
<evidence type="ECO:0000256" key="7">
    <source>
        <dbReference type="ARBA" id="ARBA00048573"/>
    </source>
</evidence>
<dbReference type="GO" id="GO:0005524">
    <property type="term" value="F:ATP binding"/>
    <property type="evidence" value="ECO:0007669"/>
    <property type="project" value="UniProtKB-KW"/>
</dbReference>
<dbReference type="InterPro" id="IPR012340">
    <property type="entry name" value="NA-bd_OB-fold"/>
</dbReference>
<dbReference type="Gene3D" id="3.30.930.10">
    <property type="entry name" value="Bira Bifunctional Protein, Domain 2"/>
    <property type="match status" value="1"/>
</dbReference>
<dbReference type="PRINTS" id="PR00982">
    <property type="entry name" value="TRNASYNTHLYS"/>
</dbReference>
<evidence type="ECO:0000313" key="10">
    <source>
        <dbReference type="EMBL" id="KAG0651770.1"/>
    </source>
</evidence>
<dbReference type="Proteomes" id="UP000785200">
    <property type="component" value="Unassembled WGS sequence"/>
</dbReference>
<name>A0A9P6VPE6_9HELO</name>
<dbReference type="EC" id="6.1.1.6" evidence="1 8"/>
<evidence type="ECO:0000256" key="6">
    <source>
        <dbReference type="ARBA" id="ARBA00030563"/>
    </source>
</evidence>
<evidence type="ECO:0000256" key="2">
    <source>
        <dbReference type="ARBA" id="ARBA00022598"/>
    </source>
</evidence>
<evidence type="ECO:0000313" key="11">
    <source>
        <dbReference type="Proteomes" id="UP000785200"/>
    </source>
</evidence>
<dbReference type="InterPro" id="IPR006195">
    <property type="entry name" value="aa-tRNA-synth_II"/>
</dbReference>
<keyword evidence="5" id="KW-0030">Aminoacyl-tRNA synthetase</keyword>
<dbReference type="InterPro" id="IPR002313">
    <property type="entry name" value="Lys-tRNA-ligase_II"/>
</dbReference>
<dbReference type="EMBL" id="VNKQ01000004">
    <property type="protein sequence ID" value="KAG0651770.1"/>
    <property type="molecule type" value="Genomic_DNA"/>
</dbReference>
<evidence type="ECO:0000256" key="3">
    <source>
        <dbReference type="ARBA" id="ARBA00022741"/>
    </source>
</evidence>
<dbReference type="FunFam" id="3.30.930.10:FF:000094">
    <property type="entry name" value="Lysine--tRNA ligase, mitochondrial"/>
    <property type="match status" value="1"/>
</dbReference>
<dbReference type="NCBIfam" id="TIGR00499">
    <property type="entry name" value="lysS_bact"/>
    <property type="match status" value="1"/>
</dbReference>
<evidence type="ECO:0000256" key="4">
    <source>
        <dbReference type="ARBA" id="ARBA00022840"/>
    </source>
</evidence>
<dbReference type="InterPro" id="IPR004365">
    <property type="entry name" value="NA-bd_OB_tRNA"/>
</dbReference>
<dbReference type="GO" id="GO:0005739">
    <property type="term" value="C:mitochondrion"/>
    <property type="evidence" value="ECO:0007669"/>
    <property type="project" value="TreeGrafter"/>
</dbReference>
<dbReference type="GO" id="GO:0070154">
    <property type="term" value="P:mitochondrial lysyl-tRNA aminoacylation"/>
    <property type="evidence" value="ECO:0007669"/>
    <property type="project" value="TreeGrafter"/>
</dbReference>